<reference evidence="2" key="2">
    <citation type="submission" date="2023-07" db="EMBL/GenBank/DDBJ databases">
        <title>Shewanella mangrovi sp. nov., an acetaldehyde- degrading bacterium isolated from mangrove sediment.</title>
        <authorList>
            <person name="Liu Y."/>
        </authorList>
    </citation>
    <scope>NUCLEOTIDE SEQUENCE [LARGE SCALE GENOMIC DNA]</scope>
    <source>
        <strain evidence="2">C32</strain>
    </source>
</reference>
<evidence type="ECO:0000313" key="2">
    <source>
        <dbReference type="Proteomes" id="UP001201549"/>
    </source>
</evidence>
<name>A0ABT2FLH6_9GAMM</name>
<dbReference type="RefSeq" id="WP_238896664.1">
    <property type="nucleotide sequence ID" value="NZ_JAKOGG010000007.1"/>
</dbReference>
<evidence type="ECO:0000313" key="1">
    <source>
        <dbReference type="EMBL" id="MCS4557189.1"/>
    </source>
</evidence>
<accession>A0ABT2FLH6</accession>
<proteinExistence type="predicted"/>
<organism evidence="1 2">
    <name type="scientific">Shewanella electrica</name>
    <dbReference type="NCBI Taxonomy" id="515560"/>
    <lineage>
        <taxon>Bacteria</taxon>
        <taxon>Pseudomonadati</taxon>
        <taxon>Pseudomonadota</taxon>
        <taxon>Gammaproteobacteria</taxon>
        <taxon>Alteromonadales</taxon>
        <taxon>Shewanellaceae</taxon>
        <taxon>Shewanella</taxon>
    </lineage>
</organism>
<sequence>MSRDILDYLEINKLTTHHIHYFESVEKIPQQCDAVIFVKALPTLQQLRRLRSQRLFYIPVDQISHLGKIPLINIKLQQFEGILFHSDILAKHLYCPSYQFNIDHYTKYQVTRSDSEISDDAPVAWIGVYEYLPCTFKFLHGNNEDILKNIKLLSNINMLTSRRIRKLAHEFSRLGIPFNFSRCDEYVTINGIRIDQWSESSQSQLIACCRYVLDIKDDSFRQQTKPPTKCQIYVSSGIPVAVNTTHPAIEYLSKFNINLLTVEDVKKLSLSQLKQYGDQLKQQATDKFDITSVSKQYLHVLDVLQQPRPKTVTTVSSWDYIQYFWLWLKSSLSKLSH</sequence>
<comment type="caution">
    <text evidence="1">The sequence shown here is derived from an EMBL/GenBank/DDBJ whole genome shotgun (WGS) entry which is preliminary data.</text>
</comment>
<reference evidence="1 2" key="1">
    <citation type="submission" date="2022-02" db="EMBL/GenBank/DDBJ databases">
        <authorList>
            <person name="Zhuang L."/>
        </authorList>
    </citation>
    <scope>NUCLEOTIDE SEQUENCE [LARGE SCALE GENOMIC DNA]</scope>
    <source>
        <strain evidence="1 2">C32</strain>
    </source>
</reference>
<keyword evidence="2" id="KW-1185">Reference proteome</keyword>
<gene>
    <name evidence="1" type="ORF">L9G74_12115</name>
</gene>
<dbReference type="Proteomes" id="UP001201549">
    <property type="component" value="Unassembled WGS sequence"/>
</dbReference>
<dbReference type="EMBL" id="JAKOGG010000007">
    <property type="protein sequence ID" value="MCS4557189.1"/>
    <property type="molecule type" value="Genomic_DNA"/>
</dbReference>
<protein>
    <submittedName>
        <fullName evidence="1">Uncharacterized protein</fullName>
    </submittedName>
</protein>